<dbReference type="EMBL" id="WTPW01003239">
    <property type="protein sequence ID" value="KAF0349574.1"/>
    <property type="molecule type" value="Genomic_DNA"/>
</dbReference>
<dbReference type="SMART" id="SM00721">
    <property type="entry name" value="BAR"/>
    <property type="match status" value="1"/>
</dbReference>
<dbReference type="Gene3D" id="1.20.1270.60">
    <property type="entry name" value="Arfaptin homology (AH) domain/BAR domain"/>
    <property type="match status" value="1"/>
</dbReference>
<accession>A0A8H3ZZC5</accession>
<evidence type="ECO:0000313" key="1">
    <source>
        <dbReference type="EMBL" id="KAF0349574.1"/>
    </source>
</evidence>
<reference evidence="1 2" key="1">
    <citation type="journal article" date="2019" name="Environ. Microbiol.">
        <title>At the nexus of three kingdoms: the genome of the mycorrhizal fungus Gigaspora margarita provides insights into plant, endobacterial and fungal interactions.</title>
        <authorList>
            <person name="Venice F."/>
            <person name="Ghignone S."/>
            <person name="Salvioli di Fossalunga A."/>
            <person name="Amselem J."/>
            <person name="Novero M."/>
            <person name="Xianan X."/>
            <person name="Sedzielewska Toro K."/>
            <person name="Morin E."/>
            <person name="Lipzen A."/>
            <person name="Grigoriev I.V."/>
            <person name="Henrissat B."/>
            <person name="Martin F.M."/>
            <person name="Bonfante P."/>
        </authorList>
    </citation>
    <scope>NUCLEOTIDE SEQUENCE [LARGE SCALE GENOMIC DNA]</scope>
    <source>
        <strain evidence="1 2">BEG34</strain>
    </source>
</reference>
<organism evidence="1 2">
    <name type="scientific">Gigaspora margarita</name>
    <dbReference type="NCBI Taxonomy" id="4874"/>
    <lineage>
        <taxon>Eukaryota</taxon>
        <taxon>Fungi</taxon>
        <taxon>Fungi incertae sedis</taxon>
        <taxon>Mucoromycota</taxon>
        <taxon>Glomeromycotina</taxon>
        <taxon>Glomeromycetes</taxon>
        <taxon>Diversisporales</taxon>
        <taxon>Gigasporaceae</taxon>
        <taxon>Gigaspora</taxon>
    </lineage>
</organism>
<evidence type="ECO:0000313" key="2">
    <source>
        <dbReference type="Proteomes" id="UP000439903"/>
    </source>
</evidence>
<dbReference type="InterPro" id="IPR018859">
    <property type="entry name" value="BAR_dom-cont"/>
</dbReference>
<sequence>MSLDKFPINFDKMGKSFSNLHQFTREKFGNADDITGLPPEYLDLEKRVDALEKVHRKFLQVTRIYANPSYDYPDQLRQSVVDISSTFLGQLKYMAQNPAERSSQDASEPSAASSQPKNLHCALARAAEEGAALLDSDDALGNALKKYSIAQDSLGVQRYKMDSEILLKFHQPFNATLHTQIHGANKARANVRSARLSLDAAKNRHKSVRQDKIEASRLEVEQAEDQFVAAVEEATTLMKQVIETPEPLRNLADLVNAQLSFYQQANALLDELVPEIEDMQVKQENLYRLARND</sequence>
<dbReference type="OrthoDB" id="5549748at2759"/>
<keyword evidence="2" id="KW-1185">Reference proteome</keyword>
<gene>
    <name evidence="1" type="ORF">F8M41_015457</name>
</gene>
<dbReference type="AlphaFoldDB" id="A0A8H3ZZC5"/>
<name>A0A8H3ZZC5_GIGMA</name>
<dbReference type="InterPro" id="IPR027267">
    <property type="entry name" value="AH/BAR_dom_sf"/>
</dbReference>
<protein>
    <submittedName>
        <fullName evidence="1">BAR-domain-containing protein</fullName>
    </submittedName>
</protein>
<dbReference type="GO" id="GO:0005737">
    <property type="term" value="C:cytoplasm"/>
    <property type="evidence" value="ECO:0007669"/>
    <property type="project" value="InterPro"/>
</dbReference>
<comment type="caution">
    <text evidence="1">The sequence shown here is derived from an EMBL/GenBank/DDBJ whole genome shotgun (WGS) entry which is preliminary data.</text>
</comment>
<dbReference type="Proteomes" id="UP000439903">
    <property type="component" value="Unassembled WGS sequence"/>
</dbReference>
<proteinExistence type="predicted"/>
<dbReference type="SUPFAM" id="SSF103657">
    <property type="entry name" value="BAR/IMD domain-like"/>
    <property type="match status" value="1"/>
</dbReference>
<dbReference type="Pfam" id="PF10455">
    <property type="entry name" value="BAR_2"/>
    <property type="match status" value="1"/>
</dbReference>
<dbReference type="InterPro" id="IPR004148">
    <property type="entry name" value="BAR_dom"/>
</dbReference>